<protein>
    <submittedName>
        <fullName evidence="1">Uncharacterized protein</fullName>
    </submittedName>
</protein>
<organism evidence="1">
    <name type="scientific">viral metagenome</name>
    <dbReference type="NCBI Taxonomy" id="1070528"/>
    <lineage>
        <taxon>unclassified sequences</taxon>
        <taxon>metagenomes</taxon>
        <taxon>organismal metagenomes</taxon>
    </lineage>
</organism>
<reference evidence="1" key="1">
    <citation type="journal article" date="2020" name="Nature">
        <title>Giant virus diversity and host interactions through global metagenomics.</title>
        <authorList>
            <person name="Schulz F."/>
            <person name="Roux S."/>
            <person name="Paez-Espino D."/>
            <person name="Jungbluth S."/>
            <person name="Walsh D.A."/>
            <person name="Denef V.J."/>
            <person name="McMahon K.D."/>
            <person name="Konstantinidis K.T."/>
            <person name="Eloe-Fadrosh E.A."/>
            <person name="Kyrpides N.C."/>
            <person name="Woyke T."/>
        </authorList>
    </citation>
    <scope>NUCLEOTIDE SEQUENCE</scope>
    <source>
        <strain evidence="1">GVMAG-S-3300012000-57</strain>
    </source>
</reference>
<name>A0A6C0KJK4_9ZZZZ</name>
<dbReference type="AlphaFoldDB" id="A0A6C0KJK4"/>
<sequence>MLRIINLLNFLGRFIADGFFRNLDGLSIGTILMPQQYLHIHTNMIYVSISNKI</sequence>
<proteinExistence type="predicted"/>
<accession>A0A6C0KJK4</accession>
<dbReference type="EMBL" id="MN740902">
    <property type="protein sequence ID" value="QHU17356.1"/>
    <property type="molecule type" value="Genomic_DNA"/>
</dbReference>
<evidence type="ECO:0000313" key="1">
    <source>
        <dbReference type="EMBL" id="QHU17356.1"/>
    </source>
</evidence>